<keyword evidence="1" id="KW-0472">Membrane</keyword>
<dbReference type="PATRIC" id="fig|362413.3.peg.343"/>
<evidence type="ECO:0000313" key="2">
    <source>
        <dbReference type="EMBL" id="KQB40468.1"/>
    </source>
</evidence>
<proteinExistence type="predicted"/>
<dbReference type="Pfam" id="PF12576">
    <property type="entry name" value="DUF3754"/>
    <property type="match status" value="1"/>
</dbReference>
<dbReference type="Proteomes" id="UP000050443">
    <property type="component" value="Unassembled WGS sequence"/>
</dbReference>
<dbReference type="PANTHER" id="PTHR33645">
    <property type="entry name" value="AMINOPEPTIDASE (DUF3754)"/>
    <property type="match status" value="1"/>
</dbReference>
<dbReference type="OrthoDB" id="445083at2"/>
<sequence length="409" mass="47503">MTREHYIPFNKEFLLEKQVASFSEDPKKVDDFKRLFDIIEHYFHYEAFNLNRNLKQHYALFDPDLSLREREGFLGKSDFNVFKATLLKVLEQGNYRRIDQETLDKAINDSDLIGLTLSIDFNAFKDYELYVRGHHKAKEKVKKWIFWKKEIEIEYYDRVMIYLNYNEQDYLSENKVKLGKMPIDPGTIALKIFKRVPKNDLETIFPNAIPRMSARDKLFFWVPGIGGGISLLSTTVIPALIGMYGAYQSGEAIDLLNSKASLNQGLIALGILSLYLFRQYSNFVNKKIKYSKILSDSLYFKNLGNNSGAFYSLLNSSEEEVLKETILAYTFLYRSDKPLTANELDTQIETWFTATLQTDLDFNVKDALSKLKNIGLGIETNGKWQVIALDKALITIDELWDNVFEYNQK</sequence>
<dbReference type="PANTHER" id="PTHR33645:SF11">
    <property type="entry name" value="AMINOPEPTIDASE (DUF3754)"/>
    <property type="match status" value="1"/>
</dbReference>
<dbReference type="InterPro" id="IPR022227">
    <property type="entry name" value="DUF3754"/>
</dbReference>
<evidence type="ECO:0000256" key="1">
    <source>
        <dbReference type="SAM" id="Phobius"/>
    </source>
</evidence>
<feature type="transmembrane region" description="Helical" evidence="1">
    <location>
        <begin position="218"/>
        <end position="241"/>
    </location>
</feature>
<gene>
    <name evidence="2" type="ORF">RC62_358</name>
</gene>
<keyword evidence="1" id="KW-0812">Transmembrane</keyword>
<reference evidence="2 3" key="1">
    <citation type="submission" date="2014-09" db="EMBL/GenBank/DDBJ databases">
        <title>Genome sequence of Flavobacterium aquidurense RC62.</title>
        <authorList>
            <person name="Kim J.F."/>
            <person name="Kwak M.-J."/>
        </authorList>
    </citation>
    <scope>NUCLEOTIDE SEQUENCE [LARGE SCALE GENOMIC DNA]</scope>
    <source>
        <strain evidence="2 3">RC62</strain>
    </source>
</reference>
<accession>A0A0N8VMW6</accession>
<keyword evidence="1" id="KW-1133">Transmembrane helix</keyword>
<organism evidence="2 3">
    <name type="scientific">Flavobacterium aquidurense</name>
    <dbReference type="NCBI Taxonomy" id="362413"/>
    <lineage>
        <taxon>Bacteria</taxon>
        <taxon>Pseudomonadati</taxon>
        <taxon>Bacteroidota</taxon>
        <taxon>Flavobacteriia</taxon>
        <taxon>Flavobacteriales</taxon>
        <taxon>Flavobacteriaceae</taxon>
        <taxon>Flavobacterium</taxon>
    </lineage>
</organism>
<dbReference type="EMBL" id="JRLF01000010">
    <property type="protein sequence ID" value="KQB40468.1"/>
    <property type="molecule type" value="Genomic_DNA"/>
</dbReference>
<protein>
    <submittedName>
        <fullName evidence="2">DUF3754 domain containing protein</fullName>
    </submittedName>
</protein>
<name>A0A0N8VMW6_9FLAO</name>
<feature type="transmembrane region" description="Helical" evidence="1">
    <location>
        <begin position="261"/>
        <end position="277"/>
    </location>
</feature>
<comment type="caution">
    <text evidence="2">The sequence shown here is derived from an EMBL/GenBank/DDBJ whole genome shotgun (WGS) entry which is preliminary data.</text>
</comment>
<dbReference type="AlphaFoldDB" id="A0A0N8VMW6"/>
<evidence type="ECO:0000313" key="3">
    <source>
        <dbReference type="Proteomes" id="UP000050443"/>
    </source>
</evidence>
<dbReference type="RefSeq" id="WP_055094915.1">
    <property type="nucleotide sequence ID" value="NZ_JRLF01000010.1"/>
</dbReference>